<feature type="binding site" evidence="5">
    <location>
        <position position="108"/>
    </location>
    <ligand>
        <name>ATP</name>
        <dbReference type="ChEBI" id="CHEBI:30616"/>
    </ligand>
</feature>
<dbReference type="PANTHER" id="PTHR11609">
    <property type="entry name" value="PURINE BIOSYNTHESIS PROTEIN 6/7, PUR6/7"/>
    <property type="match status" value="1"/>
</dbReference>
<dbReference type="InterPro" id="IPR016185">
    <property type="entry name" value="PreATP-grasp_dom_sf"/>
</dbReference>
<dbReference type="EMBL" id="CP045915">
    <property type="protein sequence ID" value="QGH33239.1"/>
    <property type="molecule type" value="Genomic_DNA"/>
</dbReference>
<dbReference type="PROSITE" id="PS50975">
    <property type="entry name" value="ATP_GRASP"/>
    <property type="match status" value="1"/>
</dbReference>
<evidence type="ECO:0000256" key="5">
    <source>
        <dbReference type="HAMAP-Rule" id="MF_01928"/>
    </source>
</evidence>
<dbReference type="NCBIfam" id="NF004675">
    <property type="entry name" value="PRK06019.1-1"/>
    <property type="match status" value="1"/>
</dbReference>
<feature type="binding site" evidence="5">
    <location>
        <begin position="268"/>
        <end position="269"/>
    </location>
    <ligand>
        <name>ATP</name>
        <dbReference type="ChEBI" id="CHEBI:30616"/>
    </ligand>
</feature>
<keyword evidence="2 5" id="KW-0547">Nucleotide-binding</keyword>
<dbReference type="InterPro" id="IPR011054">
    <property type="entry name" value="Rudment_hybrid_motif"/>
</dbReference>
<dbReference type="AlphaFoldDB" id="A0A5Q2TEN3"/>
<dbReference type="GO" id="GO:0006189">
    <property type="term" value="P:'de novo' IMP biosynthetic process"/>
    <property type="evidence" value="ECO:0007669"/>
    <property type="project" value="UniProtKB-UniRule"/>
</dbReference>
<organism evidence="8 9">
    <name type="scientific">Gracilibacillus salitolerans</name>
    <dbReference type="NCBI Taxonomy" id="2663022"/>
    <lineage>
        <taxon>Bacteria</taxon>
        <taxon>Bacillati</taxon>
        <taxon>Bacillota</taxon>
        <taxon>Bacilli</taxon>
        <taxon>Bacillales</taxon>
        <taxon>Bacillaceae</taxon>
        <taxon>Gracilibacillus</taxon>
    </lineage>
</organism>
<keyword evidence="9" id="KW-1185">Reference proteome</keyword>
<keyword evidence="3 5" id="KW-0658">Purine biosynthesis</keyword>
<sequence>MQTNKLLFGSTIGIIGGGQLGRMMTTVAKHMGYRVIVLDPTPDCPTAQVADEQIVAAYDDLAAVKQLAEKSDVVTYEFENVDLTAAQILEEAGILPQGANSLKVTQDRELEKKAMVDSKQPVADFAIVTTTEELQAATEKIGYPSVAKTCRGGYDGKGQVKLSNDADIEAAVEMLQQTDRLIVEKWVPFDKEISIVFTRSESGEITYFPIAENIHRDHILHATIAPALVSERIGEQARQAAKAIAETIGVVGTFAIEMFVCGEDILINELAPRPHNSGHFTIEACDVSQFEQHIRAICGLPLIPIHSHGGAVMVNLLGKDVEPFFSQLDANPNAHIHMYGKIENKPLRKMGHVTFIGDNPLIIYNELVEKKIIEN</sequence>
<protein>
    <recommendedName>
        <fullName evidence="5 6">N5-carboxyaminoimidazole ribonucleotide synthase</fullName>
        <shortName evidence="5 6">N5-CAIR synthase</shortName>
        <ecNumber evidence="5 6">6.3.4.18</ecNumber>
    </recommendedName>
    <alternativeName>
        <fullName evidence="5 6">5-(carboxyamino)imidazole ribonucleotide synthetase</fullName>
    </alternativeName>
</protein>
<evidence type="ECO:0000259" key="7">
    <source>
        <dbReference type="PROSITE" id="PS50975"/>
    </source>
</evidence>
<dbReference type="InterPro" id="IPR005875">
    <property type="entry name" value="PurK"/>
</dbReference>
<dbReference type="InterPro" id="IPR011761">
    <property type="entry name" value="ATP-grasp"/>
</dbReference>
<dbReference type="Gene3D" id="3.30.470.20">
    <property type="entry name" value="ATP-grasp fold, B domain"/>
    <property type="match status" value="1"/>
</dbReference>
<feature type="binding site" evidence="5">
    <location>
        <position position="192"/>
    </location>
    <ligand>
        <name>ATP</name>
        <dbReference type="ChEBI" id="CHEBI:30616"/>
    </ligand>
</feature>
<name>A0A5Q2TEN3_9BACI</name>
<dbReference type="NCBIfam" id="TIGR01161">
    <property type="entry name" value="purK"/>
    <property type="match status" value="1"/>
</dbReference>
<dbReference type="InterPro" id="IPR040686">
    <property type="entry name" value="PurK_C"/>
</dbReference>
<comment type="pathway">
    <text evidence="5 6">Purine metabolism; IMP biosynthesis via de novo pathway; 5-amino-1-(5-phospho-D-ribosyl)imidazole-4-carboxylate from 5-amino-1-(5-phospho-D-ribosyl)imidazole (N5-CAIR route): step 1/2.</text>
</comment>
<dbReference type="EC" id="6.3.4.18" evidence="5 6"/>
<comment type="catalytic activity">
    <reaction evidence="5 6">
        <text>5-amino-1-(5-phospho-beta-D-ribosyl)imidazole + hydrogencarbonate + ATP = 5-carboxyamino-1-(5-phospho-D-ribosyl)imidazole + ADP + phosphate + 2 H(+)</text>
        <dbReference type="Rhea" id="RHEA:19317"/>
        <dbReference type="ChEBI" id="CHEBI:15378"/>
        <dbReference type="ChEBI" id="CHEBI:17544"/>
        <dbReference type="ChEBI" id="CHEBI:30616"/>
        <dbReference type="ChEBI" id="CHEBI:43474"/>
        <dbReference type="ChEBI" id="CHEBI:58730"/>
        <dbReference type="ChEBI" id="CHEBI:137981"/>
        <dbReference type="ChEBI" id="CHEBI:456216"/>
        <dbReference type="EC" id="6.3.4.18"/>
    </reaction>
</comment>
<dbReference type="GO" id="GO:0005524">
    <property type="term" value="F:ATP binding"/>
    <property type="evidence" value="ECO:0007669"/>
    <property type="project" value="UniProtKB-UniRule"/>
</dbReference>
<dbReference type="RefSeq" id="WP_100361927.1">
    <property type="nucleotide sequence ID" value="NZ_CP045915.1"/>
</dbReference>
<dbReference type="PANTHER" id="PTHR11609:SF5">
    <property type="entry name" value="PHOSPHORIBOSYLAMINOIMIDAZOLE CARBOXYLASE"/>
    <property type="match status" value="1"/>
</dbReference>
<gene>
    <name evidence="5 6 8" type="primary">purK</name>
    <name evidence="8" type="ORF">GI584_03940</name>
</gene>
<feature type="domain" description="ATP-grasp" evidence="7">
    <location>
        <begin position="112"/>
        <end position="298"/>
    </location>
</feature>
<comment type="subunit">
    <text evidence="5 6">Homodimer.</text>
</comment>
<dbReference type="HAMAP" id="MF_01928">
    <property type="entry name" value="PurK"/>
    <property type="match status" value="1"/>
</dbReference>
<dbReference type="GO" id="GO:0046872">
    <property type="term" value="F:metal ion binding"/>
    <property type="evidence" value="ECO:0007669"/>
    <property type="project" value="InterPro"/>
</dbReference>
<dbReference type="Pfam" id="PF17769">
    <property type="entry name" value="PurK_C"/>
    <property type="match status" value="1"/>
</dbReference>
<dbReference type="InterPro" id="IPR003135">
    <property type="entry name" value="ATP-grasp_carboxylate-amine"/>
</dbReference>
<dbReference type="Gene3D" id="3.40.50.20">
    <property type="match status" value="1"/>
</dbReference>
<accession>A0A5Q2TEN3</accession>
<feature type="binding site" evidence="5">
    <location>
        <begin position="153"/>
        <end position="159"/>
    </location>
    <ligand>
        <name>ATP</name>
        <dbReference type="ChEBI" id="CHEBI:30616"/>
    </ligand>
</feature>
<dbReference type="GO" id="GO:0005829">
    <property type="term" value="C:cytosol"/>
    <property type="evidence" value="ECO:0007669"/>
    <property type="project" value="TreeGrafter"/>
</dbReference>
<dbReference type="NCBIfam" id="NF004679">
    <property type="entry name" value="PRK06019.1-5"/>
    <property type="match status" value="1"/>
</dbReference>
<dbReference type="FunFam" id="3.40.50.20:FF:000016">
    <property type="entry name" value="N5-carboxyaminoimidazole ribonucleotide synthase"/>
    <property type="match status" value="1"/>
</dbReference>
<dbReference type="Pfam" id="PF02222">
    <property type="entry name" value="ATP-grasp"/>
    <property type="match status" value="1"/>
</dbReference>
<evidence type="ECO:0000256" key="6">
    <source>
        <dbReference type="RuleBase" id="RU361200"/>
    </source>
</evidence>
<dbReference type="FunFam" id="3.30.470.20:FF:000029">
    <property type="entry name" value="N5-carboxyaminoimidazole ribonucleotide synthase"/>
    <property type="match status" value="1"/>
</dbReference>
<dbReference type="Pfam" id="PF22660">
    <property type="entry name" value="RS_preATP-grasp-like"/>
    <property type="match status" value="1"/>
</dbReference>
<evidence type="ECO:0000256" key="1">
    <source>
        <dbReference type="ARBA" id="ARBA00022598"/>
    </source>
</evidence>
<comment type="similarity">
    <text evidence="5 6">Belongs to the PurK/PurT family.</text>
</comment>
<feature type="binding site" evidence="5">
    <location>
        <position position="148"/>
    </location>
    <ligand>
        <name>ATP</name>
        <dbReference type="ChEBI" id="CHEBI:30616"/>
    </ligand>
</feature>
<dbReference type="KEGG" id="grc:GI584_03940"/>
<evidence type="ECO:0000313" key="9">
    <source>
        <dbReference type="Proteomes" id="UP000339690"/>
    </source>
</evidence>
<dbReference type="Gene3D" id="3.30.1490.20">
    <property type="entry name" value="ATP-grasp fold, A domain"/>
    <property type="match status" value="1"/>
</dbReference>
<comment type="function">
    <text evidence="6">Catalyzes the ATP-dependent conversion of 5-aminoimidazole ribonucleotide (AIR) and HCO(3)- to N5-carboxyaminoimidazole ribonucleotide (N5-CAIR).</text>
</comment>
<dbReference type="NCBIfam" id="NF004676">
    <property type="entry name" value="PRK06019.1-2"/>
    <property type="match status" value="1"/>
</dbReference>
<dbReference type="GO" id="GO:0034028">
    <property type="term" value="F:5-(carboxyamino)imidazole ribonucleotide synthase activity"/>
    <property type="evidence" value="ECO:0007669"/>
    <property type="project" value="UniProtKB-UniRule"/>
</dbReference>
<feature type="binding site" evidence="5">
    <location>
        <begin position="184"/>
        <end position="187"/>
    </location>
    <ligand>
        <name>ATP</name>
        <dbReference type="ChEBI" id="CHEBI:30616"/>
    </ligand>
</feature>
<evidence type="ECO:0000256" key="4">
    <source>
        <dbReference type="ARBA" id="ARBA00022840"/>
    </source>
</evidence>
<evidence type="ECO:0000313" key="8">
    <source>
        <dbReference type="EMBL" id="QGH33239.1"/>
    </source>
</evidence>
<keyword evidence="4 5" id="KW-0067">ATP-binding</keyword>
<evidence type="ECO:0000256" key="2">
    <source>
        <dbReference type="ARBA" id="ARBA00022741"/>
    </source>
</evidence>
<dbReference type="SUPFAM" id="SSF51246">
    <property type="entry name" value="Rudiment single hybrid motif"/>
    <property type="match status" value="1"/>
</dbReference>
<dbReference type="InterPro" id="IPR013815">
    <property type="entry name" value="ATP_grasp_subdomain_1"/>
</dbReference>
<keyword evidence="1 5" id="KW-0436">Ligase</keyword>
<evidence type="ECO:0000256" key="3">
    <source>
        <dbReference type="ARBA" id="ARBA00022755"/>
    </source>
</evidence>
<proteinExistence type="inferred from homology"/>
<dbReference type="UniPathway" id="UPA00074">
    <property type="reaction ID" value="UER00942"/>
</dbReference>
<dbReference type="InterPro" id="IPR054350">
    <property type="entry name" value="PurT/PurK_preATP-grasp"/>
</dbReference>
<dbReference type="SUPFAM" id="SSF56059">
    <property type="entry name" value="Glutathione synthetase ATP-binding domain-like"/>
    <property type="match status" value="1"/>
</dbReference>
<comment type="function">
    <text evidence="5">Catalyzes the ATP-dependent conversion of 5-aminoimidazole ribonucleotide (AIR) and HCO(3)(-) to N5-carboxyaminoimidazole ribonucleotide (N5-CAIR).</text>
</comment>
<dbReference type="Proteomes" id="UP000339690">
    <property type="component" value="Chromosome"/>
</dbReference>
<feature type="binding site" evidence="5">
    <location>
        <position position="215"/>
    </location>
    <ligand>
        <name>ATP</name>
        <dbReference type="ChEBI" id="CHEBI:30616"/>
    </ligand>
</feature>
<dbReference type="GO" id="GO:0004638">
    <property type="term" value="F:phosphoribosylaminoimidazole carboxylase activity"/>
    <property type="evidence" value="ECO:0007669"/>
    <property type="project" value="InterPro"/>
</dbReference>
<reference evidence="8 9" key="1">
    <citation type="submission" date="2019-11" db="EMBL/GenBank/DDBJ databases">
        <title>Gracilibacillus salitolerans sp. nov., a moderate halophile isolated from a saline soil in northwest China.</title>
        <authorList>
            <person name="Gan L."/>
        </authorList>
    </citation>
    <scope>NUCLEOTIDE SEQUENCE [LARGE SCALE GENOMIC DNA]</scope>
    <source>
        <strain evidence="8 9">SCU50</strain>
    </source>
</reference>
<dbReference type="SUPFAM" id="SSF52440">
    <property type="entry name" value="PreATP-grasp domain"/>
    <property type="match status" value="1"/>
</dbReference>